<accession>A0ACB6QMU6</accession>
<evidence type="ECO:0000313" key="1">
    <source>
        <dbReference type="EMBL" id="KAF2468221.1"/>
    </source>
</evidence>
<protein>
    <submittedName>
        <fullName evidence="1">Uncharacterized protein</fullName>
    </submittedName>
</protein>
<name>A0ACB6QMU6_9PLEO</name>
<sequence length="428" mass="47876">MKRSSSTAKRVPRKIRNDNEDSSADGSQGGAENRQREPVVKRPVFPKSKKRSSLRLSFGPGDSSANDGDESSDAAVATPKRTNLSRIAIEKNAERKVRSSLLYELPRPRDSLDEDRPSYSKDYIAELRKSTPSTPKEITTDNDEHNVQALDVALKFGPLATLSTDELSSIPSAAEIREKKARRARLAREQIAHATLGGDEDDNWASDGDDEFRTNRNEVSLRPKEKYAETRLVREDEDIAEGFDEYVEDEHISLGRKAELAAQRKRRTEMAELIADVERDSDNDDSDSEADRNAAYEEAQTRAGAYGRKEQLKDHGAKTPPRITPLPDLAEVLERLQAEVKSREQRKEVVLKKLEEVKEEKARIAESKKYVQEQLQKAGEEYEKLRQESGMAALPMNGANGGKLIVNRGLDSLGATPMPTSREDSSEE</sequence>
<dbReference type="EMBL" id="MU003517">
    <property type="protein sequence ID" value="KAF2468221.1"/>
    <property type="molecule type" value="Genomic_DNA"/>
</dbReference>
<dbReference type="Proteomes" id="UP000799755">
    <property type="component" value="Unassembled WGS sequence"/>
</dbReference>
<gene>
    <name evidence="1" type="ORF">BDR25DRAFT_58742</name>
</gene>
<organism evidence="1 2">
    <name type="scientific">Lindgomyces ingoldianus</name>
    <dbReference type="NCBI Taxonomy" id="673940"/>
    <lineage>
        <taxon>Eukaryota</taxon>
        <taxon>Fungi</taxon>
        <taxon>Dikarya</taxon>
        <taxon>Ascomycota</taxon>
        <taxon>Pezizomycotina</taxon>
        <taxon>Dothideomycetes</taxon>
        <taxon>Pleosporomycetidae</taxon>
        <taxon>Pleosporales</taxon>
        <taxon>Lindgomycetaceae</taxon>
        <taxon>Lindgomyces</taxon>
    </lineage>
</organism>
<evidence type="ECO:0000313" key="2">
    <source>
        <dbReference type="Proteomes" id="UP000799755"/>
    </source>
</evidence>
<keyword evidence="2" id="KW-1185">Reference proteome</keyword>
<comment type="caution">
    <text evidence="1">The sequence shown here is derived from an EMBL/GenBank/DDBJ whole genome shotgun (WGS) entry which is preliminary data.</text>
</comment>
<reference evidence="1" key="1">
    <citation type="journal article" date="2020" name="Stud. Mycol.">
        <title>101 Dothideomycetes genomes: a test case for predicting lifestyles and emergence of pathogens.</title>
        <authorList>
            <person name="Haridas S."/>
            <person name="Albert R."/>
            <person name="Binder M."/>
            <person name="Bloem J."/>
            <person name="Labutti K."/>
            <person name="Salamov A."/>
            <person name="Andreopoulos B."/>
            <person name="Baker S."/>
            <person name="Barry K."/>
            <person name="Bills G."/>
            <person name="Bluhm B."/>
            <person name="Cannon C."/>
            <person name="Castanera R."/>
            <person name="Culley D."/>
            <person name="Daum C."/>
            <person name="Ezra D."/>
            <person name="Gonzalez J."/>
            <person name="Henrissat B."/>
            <person name="Kuo A."/>
            <person name="Liang C."/>
            <person name="Lipzen A."/>
            <person name="Lutzoni F."/>
            <person name="Magnuson J."/>
            <person name="Mondo S."/>
            <person name="Nolan M."/>
            <person name="Ohm R."/>
            <person name="Pangilinan J."/>
            <person name="Park H.-J."/>
            <person name="Ramirez L."/>
            <person name="Alfaro M."/>
            <person name="Sun H."/>
            <person name="Tritt A."/>
            <person name="Yoshinaga Y."/>
            <person name="Zwiers L.-H."/>
            <person name="Turgeon B."/>
            <person name="Goodwin S."/>
            <person name="Spatafora J."/>
            <person name="Crous P."/>
            <person name="Grigoriev I."/>
        </authorList>
    </citation>
    <scope>NUCLEOTIDE SEQUENCE</scope>
    <source>
        <strain evidence="1">ATCC 200398</strain>
    </source>
</reference>
<proteinExistence type="predicted"/>